<protein>
    <submittedName>
        <fullName evidence="5">3,6-anhydro-alpha-L-galactonate cycloisomerase</fullName>
        <ecNumber evidence="5">5.5.1.25</ecNumber>
    </submittedName>
</protein>
<dbReference type="InterPro" id="IPR029065">
    <property type="entry name" value="Enolase_C-like"/>
</dbReference>
<feature type="domain" description="Mandelate racemase/muconate lactonizing enzyme C-terminal" evidence="4">
    <location>
        <begin position="138"/>
        <end position="238"/>
    </location>
</feature>
<dbReference type="SUPFAM" id="SSF54826">
    <property type="entry name" value="Enolase N-terminal domain-like"/>
    <property type="match status" value="1"/>
</dbReference>
<dbReference type="GO" id="GO:0016836">
    <property type="term" value="F:hydro-lyase activity"/>
    <property type="evidence" value="ECO:0007669"/>
    <property type="project" value="TreeGrafter"/>
</dbReference>
<dbReference type="Gene3D" id="3.20.20.120">
    <property type="entry name" value="Enolase-like C-terminal domain"/>
    <property type="match status" value="1"/>
</dbReference>
<keyword evidence="2" id="KW-0479">Metal-binding</keyword>
<sequence>MKITGVRTQAYEIRMHRPIGDANNPIGSNLMRSTAMWIDTDEGVSGISMGGGSLVRSLVEELLVGKDPRGVLGHWNTMIDRVFKGGNRGEASSAIGAIDVALWDLKARLNGEPLWKTLGASSNRVKAYASGLDYPLSDRDVRSYYEGMAAKGVQGGKLKIGLDLEADIRRIGIMHDALATTGKKPELMIDVNEYWSPKQSIRYMHEIESEHDITWLEEPARRWDVNGLRKVSDNIRAAVASGENLDSLDDYVPLLQSRAVDIVNVGVGATGITGAMKVSDVAYAYETPVTMMNCPGSFMAHLAAVLPNHITMEVLNNGRDAVFTNTHIIEDGWIVLNNEPGLGFTFDQEKLKAHPFTPGEEGFYSGRRQGAGLYVAGLEEPSQRNYE</sequence>
<dbReference type="Gene3D" id="3.30.390.10">
    <property type="entry name" value="Enolase-like, N-terminal domain"/>
    <property type="match status" value="1"/>
</dbReference>
<dbReference type="InterPro" id="IPR046945">
    <property type="entry name" value="RHMD-like"/>
</dbReference>
<name>A0A2Z4AAP2_9BACT</name>
<dbReference type="PANTHER" id="PTHR13794:SF58">
    <property type="entry name" value="MITOCHONDRIAL ENOLASE SUPERFAMILY MEMBER 1"/>
    <property type="match status" value="1"/>
</dbReference>
<dbReference type="Proteomes" id="UP000247465">
    <property type="component" value="Chromosome"/>
</dbReference>
<dbReference type="EC" id="5.5.1.25" evidence="5"/>
<dbReference type="PANTHER" id="PTHR13794">
    <property type="entry name" value="ENOLASE SUPERFAMILY, MANDELATE RACEMASE"/>
    <property type="match status" value="1"/>
</dbReference>
<dbReference type="InterPro" id="IPR013341">
    <property type="entry name" value="Mandelate_racemase_N_dom"/>
</dbReference>
<dbReference type="InterPro" id="IPR029017">
    <property type="entry name" value="Enolase-like_N"/>
</dbReference>
<proteinExistence type="predicted"/>
<evidence type="ECO:0000256" key="3">
    <source>
        <dbReference type="ARBA" id="ARBA00022842"/>
    </source>
</evidence>
<comment type="cofactor">
    <cofactor evidence="1">
        <name>Mg(2+)</name>
        <dbReference type="ChEBI" id="CHEBI:18420"/>
    </cofactor>
</comment>
<dbReference type="Pfam" id="PF02746">
    <property type="entry name" value="MR_MLE_N"/>
    <property type="match status" value="1"/>
</dbReference>
<dbReference type="GO" id="GO:0016853">
    <property type="term" value="F:isomerase activity"/>
    <property type="evidence" value="ECO:0007669"/>
    <property type="project" value="UniProtKB-KW"/>
</dbReference>
<dbReference type="AlphaFoldDB" id="A0A2Z4AAP2"/>
<reference evidence="5 6" key="1">
    <citation type="submission" date="2018-06" db="EMBL/GenBank/DDBJ databases">
        <title>Draft Genome Sequence of a Novel Marine Bacterium Related to the Verrucomicrobia.</title>
        <authorList>
            <person name="Vosseberg J."/>
            <person name="Martijn J."/>
            <person name="Ettema T.J.G."/>
        </authorList>
    </citation>
    <scope>NUCLEOTIDE SEQUENCE [LARGE SCALE GENOMIC DNA]</scope>
    <source>
        <strain evidence="5">TARA_B100001123</strain>
    </source>
</reference>
<dbReference type="SFLD" id="SFLDS00001">
    <property type="entry name" value="Enolase"/>
    <property type="match status" value="1"/>
</dbReference>
<keyword evidence="5" id="KW-0413">Isomerase</keyword>
<accession>A0A2Z4AAP2</accession>
<dbReference type="EMBL" id="CP029803">
    <property type="protein sequence ID" value="AWT58833.1"/>
    <property type="molecule type" value="Genomic_DNA"/>
</dbReference>
<dbReference type="GO" id="GO:0016052">
    <property type="term" value="P:carbohydrate catabolic process"/>
    <property type="evidence" value="ECO:0007669"/>
    <property type="project" value="TreeGrafter"/>
</dbReference>
<keyword evidence="3" id="KW-0460">Magnesium</keyword>
<dbReference type="InterPro" id="IPR036849">
    <property type="entry name" value="Enolase-like_C_sf"/>
</dbReference>
<dbReference type="CDD" id="cd03316">
    <property type="entry name" value="MR_like"/>
    <property type="match status" value="1"/>
</dbReference>
<evidence type="ECO:0000313" key="6">
    <source>
        <dbReference type="Proteomes" id="UP000247465"/>
    </source>
</evidence>
<organism evidence="5 6">
    <name type="scientific">Candidatus Moanibacter tarae</name>
    <dbReference type="NCBI Taxonomy" id="2200854"/>
    <lineage>
        <taxon>Bacteria</taxon>
        <taxon>Pseudomonadati</taxon>
        <taxon>Verrucomicrobiota</taxon>
        <taxon>Opitutia</taxon>
        <taxon>Puniceicoccales</taxon>
        <taxon>Puniceicoccales incertae sedis</taxon>
        <taxon>Candidatus Moanibacter</taxon>
    </lineage>
</organism>
<evidence type="ECO:0000259" key="4">
    <source>
        <dbReference type="SMART" id="SM00922"/>
    </source>
</evidence>
<evidence type="ECO:0000256" key="2">
    <source>
        <dbReference type="ARBA" id="ARBA00022723"/>
    </source>
</evidence>
<dbReference type="SMART" id="SM00922">
    <property type="entry name" value="MR_MLE"/>
    <property type="match status" value="1"/>
</dbReference>
<gene>
    <name evidence="5" type="primary">Vejaci_1</name>
    <name evidence="5" type="ORF">DF168_00005</name>
</gene>
<dbReference type="GO" id="GO:0000287">
    <property type="term" value="F:magnesium ion binding"/>
    <property type="evidence" value="ECO:0007669"/>
    <property type="project" value="TreeGrafter"/>
</dbReference>
<evidence type="ECO:0000256" key="1">
    <source>
        <dbReference type="ARBA" id="ARBA00001946"/>
    </source>
</evidence>
<dbReference type="KEGG" id="mtar:DF168_00005"/>
<dbReference type="InterPro" id="IPR013342">
    <property type="entry name" value="Mandelate_racemase_C"/>
</dbReference>
<evidence type="ECO:0000313" key="5">
    <source>
        <dbReference type="EMBL" id="AWT58833.1"/>
    </source>
</evidence>
<dbReference type="SUPFAM" id="SSF51604">
    <property type="entry name" value="Enolase C-terminal domain-like"/>
    <property type="match status" value="1"/>
</dbReference>
<dbReference type="Pfam" id="PF13378">
    <property type="entry name" value="MR_MLE_C"/>
    <property type="match status" value="1"/>
</dbReference>